<evidence type="ECO:0000313" key="2">
    <source>
        <dbReference type="EMBL" id="MBB6142301.1"/>
    </source>
</evidence>
<accession>A0A841JTL3</accession>
<feature type="compositionally biased region" description="Basic and acidic residues" evidence="1">
    <location>
        <begin position="46"/>
        <end position="57"/>
    </location>
</feature>
<dbReference type="RefSeq" id="WP_050057550.1">
    <property type="nucleotide sequence ID" value="NZ_JACHEK010000001.1"/>
</dbReference>
<reference evidence="2 3" key="1">
    <citation type="submission" date="2020-08" db="EMBL/GenBank/DDBJ databases">
        <title>Genomic Encyclopedia of Type Strains, Phase IV (KMG-IV): sequencing the most valuable type-strain genomes for metagenomic binning, comparative biology and taxonomic classification.</title>
        <authorList>
            <person name="Goeker M."/>
        </authorList>
    </citation>
    <scope>NUCLEOTIDE SEQUENCE [LARGE SCALE GENOMIC DNA]</scope>
    <source>
        <strain evidence="2 3">DSM 103733</strain>
    </source>
</reference>
<dbReference type="EMBL" id="JACHEK010000001">
    <property type="protein sequence ID" value="MBB6142301.1"/>
    <property type="molecule type" value="Genomic_DNA"/>
</dbReference>
<evidence type="ECO:0000256" key="1">
    <source>
        <dbReference type="SAM" id="MobiDB-lite"/>
    </source>
</evidence>
<name>A0A841JTL3_9BACT</name>
<evidence type="ECO:0000313" key="3">
    <source>
        <dbReference type="Proteomes" id="UP000538666"/>
    </source>
</evidence>
<dbReference type="AlphaFoldDB" id="A0A841JTL3"/>
<protein>
    <submittedName>
        <fullName evidence="2">Uncharacterized protein</fullName>
    </submittedName>
</protein>
<sequence length="80" mass="8983">MARGWESKSVEDQVADQEAASSNAINHRVASAAHAERQRQRQALELQRERILDERTSSPHRRAALEAALADIEARLNQIP</sequence>
<dbReference type="Proteomes" id="UP000538666">
    <property type="component" value="Unassembled WGS sequence"/>
</dbReference>
<comment type="caution">
    <text evidence="2">The sequence shown here is derived from an EMBL/GenBank/DDBJ whole genome shotgun (WGS) entry which is preliminary data.</text>
</comment>
<proteinExistence type="predicted"/>
<organism evidence="2 3">
    <name type="scientific">Silvibacterium bohemicum</name>
    <dbReference type="NCBI Taxonomy" id="1577686"/>
    <lineage>
        <taxon>Bacteria</taxon>
        <taxon>Pseudomonadati</taxon>
        <taxon>Acidobacteriota</taxon>
        <taxon>Terriglobia</taxon>
        <taxon>Terriglobales</taxon>
        <taxon>Acidobacteriaceae</taxon>
        <taxon>Silvibacterium</taxon>
    </lineage>
</organism>
<gene>
    <name evidence="2" type="ORF">HNQ77_000239</name>
</gene>
<feature type="compositionally biased region" description="Basic and acidic residues" evidence="1">
    <location>
        <begin position="1"/>
        <end position="11"/>
    </location>
</feature>
<keyword evidence="3" id="KW-1185">Reference proteome</keyword>
<feature type="region of interest" description="Disordered" evidence="1">
    <location>
        <begin position="1"/>
        <end position="62"/>
    </location>
</feature>